<proteinExistence type="inferred from homology"/>
<comment type="similarity">
    <text evidence="2">Belongs to the MscS (TC 1.A.23) family.</text>
</comment>
<dbReference type="PANTHER" id="PTHR30221:SF1">
    <property type="entry name" value="SMALL-CONDUCTANCE MECHANOSENSITIVE CHANNEL"/>
    <property type="match status" value="1"/>
</dbReference>
<gene>
    <name evidence="10" type="primary">mscS_3</name>
    <name evidence="10" type="ORF">Q31a_15320</name>
</gene>
<dbReference type="AlphaFoldDB" id="A0A518G3R4"/>
<evidence type="ECO:0000256" key="4">
    <source>
        <dbReference type="ARBA" id="ARBA00022692"/>
    </source>
</evidence>
<dbReference type="InterPro" id="IPR023408">
    <property type="entry name" value="MscS_beta-dom_sf"/>
</dbReference>
<dbReference type="Proteomes" id="UP000318017">
    <property type="component" value="Chromosome"/>
</dbReference>
<keyword evidence="4 8" id="KW-0812">Transmembrane</keyword>
<feature type="transmembrane region" description="Helical" evidence="8">
    <location>
        <begin position="14"/>
        <end position="33"/>
    </location>
</feature>
<name>A0A518G3R4_9BACT</name>
<evidence type="ECO:0000256" key="2">
    <source>
        <dbReference type="ARBA" id="ARBA00008017"/>
    </source>
</evidence>
<dbReference type="InterPro" id="IPR049278">
    <property type="entry name" value="MS_channel_C"/>
</dbReference>
<evidence type="ECO:0000259" key="9">
    <source>
        <dbReference type="PROSITE" id="PS50914"/>
    </source>
</evidence>
<dbReference type="SUPFAM" id="SSF50182">
    <property type="entry name" value="Sm-like ribonucleoproteins"/>
    <property type="match status" value="1"/>
</dbReference>
<sequence>MSLPLSDRCLFRPLVGFLTLVWVAFISSSILFAQEKTAGEVAASPPLGQEESPEAPSKVDVKPIARDDEIALRLTSILDSTQYFGSPAVAVENGVVFLSGVAAKPDYKTWAGDLARNTQDVAAVVNRMTVAEKSIWDFSAAFGELRNFQTSAVQAIPLLIFGLVVLLLAWLIAKLTSLAAGSLLVGSVPNKLLRWVISKAIMLPILIFGIYLVLRISGLTQLALTVLGGTGLIGLVIGIAFQDIAENFLASILISIQKPFRIGDQIEVAGHEGIVRRVTTRGTTLMSLDGNLIQIPNSQVYKSLIVNFTANPTRRVSFDVGVGYDDSASKAQQTILDKIKQHPSILEEPPAKVLIDSLAAATVNLRVLFWIDGEKNDWLSVRSSVMRLVKQSLQLEGISLPDEAREVIFPKGVPVLMSPNGIASSGTEPENPSSTHSTTESSHPFNPKPLPPRDQPDEPVVSEAEGDMKSEVADLQRQADNSWLPGAEVESLVSE</sequence>
<dbReference type="EMBL" id="CP036298">
    <property type="protein sequence ID" value="QDV23234.1"/>
    <property type="molecule type" value="Genomic_DNA"/>
</dbReference>
<dbReference type="KEGG" id="ahel:Q31a_15320"/>
<evidence type="ECO:0000313" key="11">
    <source>
        <dbReference type="Proteomes" id="UP000318017"/>
    </source>
</evidence>
<dbReference type="PROSITE" id="PS50914">
    <property type="entry name" value="BON"/>
    <property type="match status" value="1"/>
</dbReference>
<dbReference type="InterPro" id="IPR011066">
    <property type="entry name" value="MscS_channel_C_sf"/>
</dbReference>
<dbReference type="InterPro" id="IPR045275">
    <property type="entry name" value="MscS_archaea/bacteria_type"/>
</dbReference>
<feature type="transmembrane region" description="Helical" evidence="8">
    <location>
        <begin position="221"/>
        <end position="241"/>
    </location>
</feature>
<dbReference type="PANTHER" id="PTHR30221">
    <property type="entry name" value="SMALL-CONDUCTANCE MECHANOSENSITIVE CHANNEL"/>
    <property type="match status" value="1"/>
</dbReference>
<dbReference type="GO" id="GO:0008381">
    <property type="term" value="F:mechanosensitive monoatomic ion channel activity"/>
    <property type="evidence" value="ECO:0007669"/>
    <property type="project" value="InterPro"/>
</dbReference>
<dbReference type="Pfam" id="PF21082">
    <property type="entry name" value="MS_channel_3rd"/>
    <property type="match status" value="1"/>
</dbReference>
<organism evidence="10 11">
    <name type="scientific">Aureliella helgolandensis</name>
    <dbReference type="NCBI Taxonomy" id="2527968"/>
    <lineage>
        <taxon>Bacteria</taxon>
        <taxon>Pseudomonadati</taxon>
        <taxon>Planctomycetota</taxon>
        <taxon>Planctomycetia</taxon>
        <taxon>Pirellulales</taxon>
        <taxon>Pirellulaceae</taxon>
        <taxon>Aureliella</taxon>
    </lineage>
</organism>
<keyword evidence="5 8" id="KW-1133">Transmembrane helix</keyword>
<feature type="transmembrane region" description="Helical" evidence="8">
    <location>
        <begin position="155"/>
        <end position="173"/>
    </location>
</feature>
<accession>A0A518G3R4</accession>
<dbReference type="OrthoDB" id="9793781at2"/>
<evidence type="ECO:0000256" key="6">
    <source>
        <dbReference type="ARBA" id="ARBA00023136"/>
    </source>
</evidence>
<evidence type="ECO:0000256" key="8">
    <source>
        <dbReference type="SAM" id="Phobius"/>
    </source>
</evidence>
<evidence type="ECO:0000256" key="3">
    <source>
        <dbReference type="ARBA" id="ARBA00022475"/>
    </source>
</evidence>
<dbReference type="Gene3D" id="1.10.287.1260">
    <property type="match status" value="1"/>
</dbReference>
<feature type="transmembrane region" description="Helical" evidence="8">
    <location>
        <begin position="193"/>
        <end position="214"/>
    </location>
</feature>
<evidence type="ECO:0000313" key="10">
    <source>
        <dbReference type="EMBL" id="QDV23234.1"/>
    </source>
</evidence>
<dbReference type="InterPro" id="IPR010920">
    <property type="entry name" value="LSM_dom_sf"/>
</dbReference>
<evidence type="ECO:0000256" key="7">
    <source>
        <dbReference type="SAM" id="MobiDB-lite"/>
    </source>
</evidence>
<dbReference type="Pfam" id="PF00924">
    <property type="entry name" value="MS_channel_2nd"/>
    <property type="match status" value="1"/>
</dbReference>
<keyword evidence="3" id="KW-1003">Cell membrane</keyword>
<evidence type="ECO:0000256" key="5">
    <source>
        <dbReference type="ARBA" id="ARBA00022989"/>
    </source>
</evidence>
<evidence type="ECO:0000256" key="1">
    <source>
        <dbReference type="ARBA" id="ARBA00004651"/>
    </source>
</evidence>
<keyword evidence="6 8" id="KW-0472">Membrane</keyword>
<dbReference type="InterPro" id="IPR006685">
    <property type="entry name" value="MscS_channel_2nd"/>
</dbReference>
<dbReference type="RefSeq" id="WP_145075968.1">
    <property type="nucleotide sequence ID" value="NZ_CP036298.1"/>
</dbReference>
<feature type="compositionally biased region" description="Low complexity" evidence="7">
    <location>
        <begin position="427"/>
        <end position="444"/>
    </location>
</feature>
<protein>
    <submittedName>
        <fullName evidence="10">Small-conductance mechanosensitive channel</fullName>
    </submittedName>
</protein>
<dbReference type="GO" id="GO:0005886">
    <property type="term" value="C:plasma membrane"/>
    <property type="evidence" value="ECO:0007669"/>
    <property type="project" value="UniProtKB-SubCell"/>
</dbReference>
<dbReference type="SUPFAM" id="SSF82689">
    <property type="entry name" value="Mechanosensitive channel protein MscS (YggB), C-terminal domain"/>
    <property type="match status" value="1"/>
</dbReference>
<dbReference type="InterPro" id="IPR007055">
    <property type="entry name" value="BON_dom"/>
</dbReference>
<dbReference type="Gene3D" id="2.30.30.60">
    <property type="match status" value="1"/>
</dbReference>
<feature type="domain" description="BON" evidence="9">
    <location>
        <begin position="66"/>
        <end position="132"/>
    </location>
</feature>
<reference evidence="10 11" key="1">
    <citation type="submission" date="2019-02" db="EMBL/GenBank/DDBJ databases">
        <title>Deep-cultivation of Planctomycetes and their phenomic and genomic characterization uncovers novel biology.</title>
        <authorList>
            <person name="Wiegand S."/>
            <person name="Jogler M."/>
            <person name="Boedeker C."/>
            <person name="Pinto D."/>
            <person name="Vollmers J."/>
            <person name="Rivas-Marin E."/>
            <person name="Kohn T."/>
            <person name="Peeters S.H."/>
            <person name="Heuer A."/>
            <person name="Rast P."/>
            <person name="Oberbeckmann S."/>
            <person name="Bunk B."/>
            <person name="Jeske O."/>
            <person name="Meyerdierks A."/>
            <person name="Storesund J.E."/>
            <person name="Kallscheuer N."/>
            <person name="Luecker S."/>
            <person name="Lage O.M."/>
            <person name="Pohl T."/>
            <person name="Merkel B.J."/>
            <person name="Hornburger P."/>
            <person name="Mueller R.-W."/>
            <person name="Bruemmer F."/>
            <person name="Labrenz M."/>
            <person name="Spormann A.M."/>
            <person name="Op den Camp H."/>
            <person name="Overmann J."/>
            <person name="Amann R."/>
            <person name="Jetten M.S.M."/>
            <person name="Mascher T."/>
            <person name="Medema M.H."/>
            <person name="Devos D.P."/>
            <person name="Kaster A.-K."/>
            <person name="Ovreas L."/>
            <person name="Rohde M."/>
            <person name="Galperin M.Y."/>
            <person name="Jogler C."/>
        </authorList>
    </citation>
    <scope>NUCLEOTIDE SEQUENCE [LARGE SCALE GENOMIC DNA]</scope>
    <source>
        <strain evidence="10 11">Q31a</strain>
    </source>
</reference>
<dbReference type="Pfam" id="PF04972">
    <property type="entry name" value="BON"/>
    <property type="match status" value="1"/>
</dbReference>
<feature type="region of interest" description="Disordered" evidence="7">
    <location>
        <begin position="476"/>
        <end position="495"/>
    </location>
</feature>
<keyword evidence="11" id="KW-1185">Reference proteome</keyword>
<feature type="region of interest" description="Disordered" evidence="7">
    <location>
        <begin position="419"/>
        <end position="471"/>
    </location>
</feature>
<dbReference type="Gene3D" id="3.30.70.100">
    <property type="match status" value="1"/>
</dbReference>
<comment type="subcellular location">
    <subcellularLocation>
        <location evidence="1">Cell membrane</location>
        <topology evidence="1">Multi-pass membrane protein</topology>
    </subcellularLocation>
</comment>